<proteinExistence type="predicted"/>
<evidence type="ECO:0000313" key="2">
    <source>
        <dbReference type="Proteomes" id="UP001501757"/>
    </source>
</evidence>
<name>A0ABN0WW37_9ALTE</name>
<organism evidence="1 2">
    <name type="scientific">Bowmanella denitrificans</name>
    <dbReference type="NCBI Taxonomy" id="366582"/>
    <lineage>
        <taxon>Bacteria</taxon>
        <taxon>Pseudomonadati</taxon>
        <taxon>Pseudomonadota</taxon>
        <taxon>Gammaproteobacteria</taxon>
        <taxon>Alteromonadales</taxon>
        <taxon>Alteromonadaceae</taxon>
        <taxon>Bowmanella</taxon>
    </lineage>
</organism>
<accession>A0ABN0WW37</accession>
<reference evidence="1 2" key="1">
    <citation type="journal article" date="2019" name="Int. J. Syst. Evol. Microbiol.">
        <title>The Global Catalogue of Microorganisms (GCM) 10K type strain sequencing project: providing services to taxonomists for standard genome sequencing and annotation.</title>
        <authorList>
            <consortium name="The Broad Institute Genomics Platform"/>
            <consortium name="The Broad Institute Genome Sequencing Center for Infectious Disease"/>
            <person name="Wu L."/>
            <person name="Ma J."/>
        </authorList>
    </citation>
    <scope>NUCLEOTIDE SEQUENCE [LARGE SCALE GENOMIC DNA]</scope>
    <source>
        <strain evidence="1 2">JCM 13378</strain>
    </source>
</reference>
<dbReference type="Proteomes" id="UP001501757">
    <property type="component" value="Unassembled WGS sequence"/>
</dbReference>
<gene>
    <name evidence="1" type="ORF">GCM10009092_10880</name>
</gene>
<evidence type="ECO:0000313" key="1">
    <source>
        <dbReference type="EMBL" id="GAA0348310.1"/>
    </source>
</evidence>
<protein>
    <submittedName>
        <fullName evidence="1">Uncharacterized protein</fullName>
    </submittedName>
</protein>
<comment type="caution">
    <text evidence="1">The sequence shown here is derived from an EMBL/GenBank/DDBJ whole genome shotgun (WGS) entry which is preliminary data.</text>
</comment>
<sequence length="136" mass="15248">MLLSLAPSSGQSCEWHDGAERFGHFHPLMQQHRLPSSPQLIRVSHQKQVAVSSQQPAVLEIDYQVPGRFHQATLKVSASDKIVLQEPTKIALSLSGKLRLYYQASEPGEHNITLHIQAEDGRQPLLKQQRINVKAD</sequence>
<dbReference type="EMBL" id="BAAAEI010000006">
    <property type="protein sequence ID" value="GAA0348310.1"/>
    <property type="molecule type" value="Genomic_DNA"/>
</dbReference>
<keyword evidence="2" id="KW-1185">Reference proteome</keyword>